<accession>A0A173GDY1</accession>
<sequence>MSEIDYRALKYCVTKVSRRIRDGDSRNASRCLFQYVETHAALQDMAAIDRLLAQCRENKVPLKEINKVSLLRACSCLRPHLTEYQSCMDLWRQDIKAAGMENLLIGL</sequence>
<evidence type="ECO:0000313" key="2">
    <source>
        <dbReference type="Proteomes" id="UP000222975"/>
    </source>
</evidence>
<protein>
    <submittedName>
        <fullName evidence="1">Uncharacterized protein</fullName>
    </submittedName>
</protein>
<reference evidence="2" key="1">
    <citation type="submission" date="2016-03" db="EMBL/GenBank/DDBJ databases">
        <authorList>
            <person name="Sharma R."/>
            <person name="Simister A.R."/>
            <person name="Berg J.A."/>
            <person name="Jensen G.L."/>
            <person name="Keele B.R."/>
            <person name="Ward M.E.H."/>
            <person name="Breakwell D.P."/>
            <person name="Hope S."/>
            <person name="Grose J.H."/>
        </authorList>
    </citation>
    <scope>NUCLEOTIDE SEQUENCE [LARGE SCALE GENOMIC DNA]</scope>
</reference>
<organism evidence="1 2">
    <name type="scientific">Erwinia phage vB_EamM_Simmy50</name>
    <dbReference type="NCBI Taxonomy" id="1815988"/>
    <lineage>
        <taxon>Viruses</taxon>
        <taxon>Duplodnaviria</taxon>
        <taxon>Heunggongvirae</taxon>
        <taxon>Uroviricota</taxon>
        <taxon>Caudoviricetes</taxon>
        <taxon>Chimalliviridae</taxon>
        <taxon>Agricanvirus</taxon>
        <taxon>Agricanvirus simmy50</taxon>
    </lineage>
</organism>
<keyword evidence="2" id="KW-1185">Reference proteome</keyword>
<proteinExistence type="predicted"/>
<evidence type="ECO:0000313" key="1">
    <source>
        <dbReference type="EMBL" id="ANH51715.1"/>
    </source>
</evidence>
<dbReference type="EMBL" id="KU886223">
    <property type="protein sequence ID" value="ANH51715.1"/>
    <property type="molecule type" value="Genomic_DNA"/>
</dbReference>
<name>A0A173GDY1_9CAUD</name>
<dbReference type="Proteomes" id="UP000222975">
    <property type="component" value="Segment"/>
</dbReference>
<gene>
    <name evidence="1" type="ORF">SIMMY50_257</name>
</gene>